<evidence type="ECO:0000256" key="1">
    <source>
        <dbReference type="ARBA" id="ARBA00022679"/>
    </source>
</evidence>
<comment type="catalytic activity">
    <reaction evidence="7">
        <text>a 1,2-diacyl-sn-glycero-3-phospho-(1D-myo-inositol 4-phosphate) + ATP = a 1,2-diacyl-sn-glycero-3-phospho-(1D-myo-inositol-3,4-bisphosphate) + ADP + H(+)</text>
        <dbReference type="Rhea" id="RHEA:18373"/>
        <dbReference type="ChEBI" id="CHEBI:15378"/>
        <dbReference type="ChEBI" id="CHEBI:30616"/>
        <dbReference type="ChEBI" id="CHEBI:57658"/>
        <dbReference type="ChEBI" id="CHEBI:58178"/>
        <dbReference type="ChEBI" id="CHEBI:456216"/>
        <dbReference type="EC" id="2.7.1.154"/>
    </reaction>
    <physiologicalReaction direction="left-to-right" evidence="7">
        <dbReference type="Rhea" id="RHEA:18374"/>
    </physiologicalReaction>
</comment>
<feature type="region of interest" description="Disordered" evidence="9">
    <location>
        <begin position="1"/>
        <end position="33"/>
    </location>
</feature>
<evidence type="ECO:0000259" key="10">
    <source>
        <dbReference type="PROSITE" id="PS50004"/>
    </source>
</evidence>
<keyword evidence="2" id="KW-0547">Nucleotide-binding</keyword>
<dbReference type="InterPro" id="IPR001683">
    <property type="entry name" value="PX_dom"/>
</dbReference>
<dbReference type="InterPro" id="IPR036940">
    <property type="entry name" value="PI3/4_kinase_cat_sf"/>
</dbReference>
<evidence type="ECO:0000259" key="15">
    <source>
        <dbReference type="PROSITE" id="PS51547"/>
    </source>
</evidence>
<feature type="domain" description="PI3K-RBD" evidence="14">
    <location>
        <begin position="181"/>
        <end position="267"/>
    </location>
</feature>
<evidence type="ECO:0000256" key="5">
    <source>
        <dbReference type="ARBA" id="ARBA00023098"/>
    </source>
</evidence>
<dbReference type="GO" id="GO:0005942">
    <property type="term" value="C:phosphatidylinositol 3-kinase complex"/>
    <property type="evidence" value="ECO:0007669"/>
    <property type="project" value="TreeGrafter"/>
</dbReference>
<evidence type="ECO:0000256" key="9">
    <source>
        <dbReference type="SAM" id="MobiDB-lite"/>
    </source>
</evidence>
<evidence type="ECO:0000256" key="4">
    <source>
        <dbReference type="ARBA" id="ARBA00022840"/>
    </source>
</evidence>
<dbReference type="Pfam" id="PF00168">
    <property type="entry name" value="C2"/>
    <property type="match status" value="1"/>
</dbReference>
<dbReference type="InterPro" id="IPR000008">
    <property type="entry name" value="C2_dom"/>
</dbReference>
<reference evidence="16" key="1">
    <citation type="submission" date="2021-02" db="EMBL/GenBank/DDBJ databases">
        <authorList>
            <person name="Nowell W R."/>
        </authorList>
    </citation>
    <scope>NUCLEOTIDE SEQUENCE</scope>
</reference>
<feature type="domain" description="C2" evidence="10">
    <location>
        <begin position="1436"/>
        <end position="1529"/>
    </location>
</feature>
<dbReference type="PROSITE" id="PS50004">
    <property type="entry name" value="C2"/>
    <property type="match status" value="1"/>
</dbReference>
<dbReference type="InterPro" id="IPR000341">
    <property type="entry name" value="PI3K_Ras-bd_dom"/>
</dbReference>
<dbReference type="GO" id="GO:0016477">
    <property type="term" value="P:cell migration"/>
    <property type="evidence" value="ECO:0007669"/>
    <property type="project" value="TreeGrafter"/>
</dbReference>
<dbReference type="PANTHER" id="PTHR10048:SF14">
    <property type="entry name" value="LD28067P"/>
    <property type="match status" value="1"/>
</dbReference>
<dbReference type="PROSITE" id="PS50195">
    <property type="entry name" value="PX"/>
    <property type="match status" value="1"/>
</dbReference>
<dbReference type="Pfam" id="PF00613">
    <property type="entry name" value="PI3Ka"/>
    <property type="match status" value="1"/>
</dbReference>
<dbReference type="PROSITE" id="PS00915">
    <property type="entry name" value="PI3_4_KINASE_1"/>
    <property type="match status" value="1"/>
</dbReference>
<keyword evidence="1" id="KW-0808">Transferase</keyword>
<sequence length="1529" mass="178056">MSSKDRRPLLPNIVLPTTTENSPIPSPVASTTLHSKESPSMLQNPLFPDLLDLFSLSENKTTTIPVKPSPMSEIGNFNSMSKDLMNMIDANDASLFDVFDPLKQVDGRPSTLAFVQPNTQTSPFYPHPIKLRLKLTSSAELKPLSQLAERIRNDNSSKQSLIDDIYYCKHIQHRTSQHIEQLQQSVTLHIFHSDSKEPTRLTKVSLESTVQEILRQLQNTISFDVEQSILKLRSHEEYLHNDDVLSNIEYVYNCLHSLKPVQFVLVQKPVSISKAQEQISFERFCLNEQQKYFPTNKPNKPLKSLIKNKYFTSYPTRSFDSRWLEEFREKINRLLEQTEQCINRLLSPSFVMNSIEDCIKSIQELINCMKKIQLTCSDIQSSMILDKYNQLRNYNIELMKHSSRGTQEHLSQLLFHSLSTLMKYIQTYCQAFLIPYELEVCNNTNQVIDIEKYLSSSPIASIWQPITSSSELFTVHIDSLFSLPSNVKTVRVIARLCYGNKTRDKQMTRLMSFPIASIWQPITSSSELFTVHIDSLFSLPSNVKTVRVIARLCYGNKTRDKQMTRLMSFVRNTSQDNFSQVRFDQQLSFVDAHICGLQRETLILFEIYASFTDDSDPILTSLVSEVFDGMSMRLIGWCSQTLFDHERHLITGERYFGIIDYTTANRTGFYSLRNVSDRDCSILTVSFGNRTYFWPDIPARKDIVARNITEISSEKQEELSQLLDRRCLFLIDHNILLTSDPTIDNRKQQSPSNALDESAYIRSLSREFSDDERYHLWSHRFYLMHRPNALPKLLKSRTVWDYPSLIDVYGFVNAITQQRTINEIEALELLLAAFPDMFIRSCAYRSFMSQVDSHDLLRYLPQLLQIMKCDHDYSSPIIEYLLEQCQRNCHLAHKFYWYLRQLILTESIHFTRYYYMLLALLYVMNDDFRVELQNEYDLCVNLKKIGLEIKESKRNRVEYLSEQLKAINKDFFQSGQRSCRLPCQFAFKTNNIDVSACLIFPSYTLPMKLVFNSSSFPSEKYQTLFKIGDDLRQDQIVLQLLSCMDQIWQANNFDFRLSLFDVVLTQERCGLIEMIKDSETLLDIEKPFGTIKGSFGESALYDWLYKNNTTERDLDTAIDNLMYSCAGYCVATYILGIGDRHNENVMVKKSGHLFHIDFGKYLGDTQKFGWFNRDRAPFIFTKQMLYAMSYGGTSNDAMHEFVDLCCNAFTTLRQNSSLLLLLLSHLCSSNIPNLNYDAVRFVHERLAPSKNYADSITHFTDLIVDSLNSTWTRLNGFIHKMAQPLSSTNSPASETIPSFVPSTYAITHEDKIKSAQVIDYEKRRVPVKHYLYKFKVERSDITYHYRTYNELYEFYECLINQFPSIGFEMKMSQQTENRILAQKRLLDMNEFLKQLFTSTNEIIESNIVSTFFQTDQRDQQLNDRREKNSEYPMVNNRAKIGIILKYENGKLYVMVRHASNLPLSNGNEPRPYCKCYLIPDESKSTKRKGNIVNSRNPIFNETFTYEIDRTEIQKQVQKSFESINSFRLF</sequence>
<dbReference type="InterPro" id="IPR011009">
    <property type="entry name" value="Kinase-like_dom_sf"/>
</dbReference>
<dbReference type="InterPro" id="IPR000403">
    <property type="entry name" value="PI3/4_kinase_cat_dom"/>
</dbReference>
<dbReference type="InterPro" id="IPR016024">
    <property type="entry name" value="ARM-type_fold"/>
</dbReference>
<evidence type="ECO:0000313" key="16">
    <source>
        <dbReference type="EMBL" id="CAF0838776.1"/>
    </source>
</evidence>
<evidence type="ECO:0000259" key="14">
    <source>
        <dbReference type="PROSITE" id="PS51546"/>
    </source>
</evidence>
<dbReference type="Gene3D" id="3.30.1010.10">
    <property type="entry name" value="Phosphatidylinositol 3-kinase Catalytic Subunit, Chain A, domain 4"/>
    <property type="match status" value="1"/>
</dbReference>
<dbReference type="InterPro" id="IPR018936">
    <property type="entry name" value="PI3/4_kinase_CS"/>
</dbReference>
<dbReference type="PROSITE" id="PS51547">
    <property type="entry name" value="C2_PI3K"/>
    <property type="match status" value="1"/>
</dbReference>
<dbReference type="Gene3D" id="2.60.40.150">
    <property type="entry name" value="C2 domain"/>
    <property type="match status" value="2"/>
</dbReference>
<dbReference type="GO" id="GO:0005737">
    <property type="term" value="C:cytoplasm"/>
    <property type="evidence" value="ECO:0007669"/>
    <property type="project" value="TreeGrafter"/>
</dbReference>
<dbReference type="GO" id="GO:0048015">
    <property type="term" value="P:phosphatidylinositol-mediated signaling"/>
    <property type="evidence" value="ECO:0007669"/>
    <property type="project" value="TreeGrafter"/>
</dbReference>
<accession>A0A813VK74</accession>
<comment type="caution">
    <text evidence="16">The sequence shown here is derived from an EMBL/GenBank/DDBJ whole genome shotgun (WGS) entry which is preliminary data.</text>
</comment>
<protein>
    <recommendedName>
        <fullName evidence="18">Phosphatidylinositol-4-phosphate 3-kinase</fullName>
    </recommendedName>
</protein>
<dbReference type="SUPFAM" id="SSF54236">
    <property type="entry name" value="Ubiquitin-like"/>
    <property type="match status" value="1"/>
</dbReference>
<evidence type="ECO:0000259" key="11">
    <source>
        <dbReference type="PROSITE" id="PS50195"/>
    </source>
</evidence>
<dbReference type="SUPFAM" id="SSF49562">
    <property type="entry name" value="C2 domain (Calcium/lipid-binding domain, CaLB)"/>
    <property type="match status" value="2"/>
</dbReference>
<dbReference type="GO" id="GO:0035005">
    <property type="term" value="F:1-phosphatidylinositol-4-phosphate 3-kinase activity"/>
    <property type="evidence" value="ECO:0007669"/>
    <property type="project" value="UniProtKB-EC"/>
</dbReference>
<dbReference type="Gene3D" id="3.10.20.770">
    <property type="match status" value="1"/>
</dbReference>
<dbReference type="GO" id="GO:0005524">
    <property type="term" value="F:ATP binding"/>
    <property type="evidence" value="ECO:0007669"/>
    <property type="project" value="UniProtKB-KW"/>
</dbReference>
<feature type="domain" description="C2 PI3K-type" evidence="15">
    <location>
        <begin position="525"/>
        <end position="691"/>
    </location>
</feature>
<dbReference type="SMART" id="SM00146">
    <property type="entry name" value="PI3Kc"/>
    <property type="match status" value="1"/>
</dbReference>
<dbReference type="InterPro" id="IPR029071">
    <property type="entry name" value="Ubiquitin-like_domsf"/>
</dbReference>
<dbReference type="GO" id="GO:0043491">
    <property type="term" value="P:phosphatidylinositol 3-kinase/protein kinase B signal transduction"/>
    <property type="evidence" value="ECO:0007669"/>
    <property type="project" value="TreeGrafter"/>
</dbReference>
<dbReference type="GO" id="GO:0005886">
    <property type="term" value="C:plasma membrane"/>
    <property type="evidence" value="ECO:0007669"/>
    <property type="project" value="TreeGrafter"/>
</dbReference>
<dbReference type="PANTHER" id="PTHR10048">
    <property type="entry name" value="PHOSPHATIDYLINOSITOL KINASE"/>
    <property type="match status" value="1"/>
</dbReference>
<dbReference type="SMART" id="SM00145">
    <property type="entry name" value="PI3Ka"/>
    <property type="match status" value="1"/>
</dbReference>
<evidence type="ECO:0000256" key="3">
    <source>
        <dbReference type="ARBA" id="ARBA00022777"/>
    </source>
</evidence>
<dbReference type="InterPro" id="IPR042236">
    <property type="entry name" value="PI3K_accessory_sf"/>
</dbReference>
<feature type="domain" description="PX" evidence="11">
    <location>
        <begin position="1310"/>
        <end position="1419"/>
    </location>
</feature>
<dbReference type="Gene3D" id="1.10.1070.11">
    <property type="entry name" value="Phosphatidylinositol 3-/4-kinase, catalytic domain"/>
    <property type="match status" value="1"/>
</dbReference>
<evidence type="ECO:0000256" key="8">
    <source>
        <dbReference type="PROSITE-ProRule" id="PRU00880"/>
    </source>
</evidence>
<dbReference type="GO" id="GO:0035091">
    <property type="term" value="F:phosphatidylinositol binding"/>
    <property type="evidence" value="ECO:0007669"/>
    <property type="project" value="InterPro"/>
</dbReference>
<dbReference type="InterPro" id="IPR002420">
    <property type="entry name" value="PI3K-type_C2_dom"/>
</dbReference>
<dbReference type="InterPro" id="IPR035892">
    <property type="entry name" value="C2_domain_sf"/>
</dbReference>
<dbReference type="Pfam" id="PF00794">
    <property type="entry name" value="PI3K_rbd"/>
    <property type="match status" value="1"/>
</dbReference>
<organism evidence="16 17">
    <name type="scientific">Adineta ricciae</name>
    <name type="common">Rotifer</name>
    <dbReference type="NCBI Taxonomy" id="249248"/>
    <lineage>
        <taxon>Eukaryota</taxon>
        <taxon>Metazoa</taxon>
        <taxon>Spiralia</taxon>
        <taxon>Gnathifera</taxon>
        <taxon>Rotifera</taxon>
        <taxon>Eurotatoria</taxon>
        <taxon>Bdelloidea</taxon>
        <taxon>Adinetida</taxon>
        <taxon>Adinetidae</taxon>
        <taxon>Adineta</taxon>
    </lineage>
</organism>
<dbReference type="SMART" id="SM00312">
    <property type="entry name" value="PX"/>
    <property type="match status" value="1"/>
</dbReference>
<evidence type="ECO:0000259" key="13">
    <source>
        <dbReference type="PROSITE" id="PS51545"/>
    </source>
</evidence>
<keyword evidence="3" id="KW-0418">Kinase</keyword>
<evidence type="ECO:0000259" key="12">
    <source>
        <dbReference type="PROSITE" id="PS50290"/>
    </source>
</evidence>
<dbReference type="SUPFAM" id="SSF48371">
    <property type="entry name" value="ARM repeat"/>
    <property type="match status" value="1"/>
</dbReference>
<keyword evidence="4" id="KW-0067">ATP-binding</keyword>
<dbReference type="Proteomes" id="UP000663852">
    <property type="component" value="Unassembled WGS sequence"/>
</dbReference>
<dbReference type="OrthoDB" id="67688at2759"/>
<keyword evidence="5" id="KW-0443">Lipid metabolism</keyword>
<dbReference type="PROSITE" id="PS51545">
    <property type="entry name" value="PIK_HELICAL"/>
    <property type="match status" value="1"/>
</dbReference>
<comment type="catalytic activity">
    <reaction evidence="6">
        <text>a 1,2-diacyl-sn-glycero-3-phospho-(1D-myo-inositol) + ATP = a 1,2-diacyl-sn-glycero-3-phospho-(1D-myo-inositol-3-phosphate) + ADP + H(+)</text>
        <dbReference type="Rhea" id="RHEA:12709"/>
        <dbReference type="ChEBI" id="CHEBI:15378"/>
        <dbReference type="ChEBI" id="CHEBI:30616"/>
        <dbReference type="ChEBI" id="CHEBI:57880"/>
        <dbReference type="ChEBI" id="CHEBI:58088"/>
        <dbReference type="ChEBI" id="CHEBI:456216"/>
        <dbReference type="EC" id="2.7.1.137"/>
    </reaction>
    <physiologicalReaction direction="left-to-right" evidence="6">
        <dbReference type="Rhea" id="RHEA:12710"/>
    </physiologicalReaction>
</comment>
<dbReference type="Gene3D" id="1.25.40.70">
    <property type="entry name" value="Phosphatidylinositol 3-kinase, accessory domain (PIK)"/>
    <property type="match status" value="1"/>
</dbReference>
<evidence type="ECO:0000256" key="6">
    <source>
        <dbReference type="ARBA" id="ARBA00023985"/>
    </source>
</evidence>
<name>A0A813VK74_ADIRI</name>
<dbReference type="InterPro" id="IPR036871">
    <property type="entry name" value="PX_dom_sf"/>
</dbReference>
<dbReference type="Pfam" id="PF00454">
    <property type="entry name" value="PI3_PI4_kinase"/>
    <property type="match status" value="1"/>
</dbReference>
<proteinExistence type="inferred from homology"/>
<evidence type="ECO:0008006" key="18">
    <source>
        <dbReference type="Google" id="ProtNLM"/>
    </source>
</evidence>
<feature type="domain" description="PI3K/PI4K catalytic" evidence="12">
    <location>
        <begin position="993"/>
        <end position="1271"/>
    </location>
</feature>
<dbReference type="PROSITE" id="PS00916">
    <property type="entry name" value="PI3_4_KINASE_2"/>
    <property type="match status" value="1"/>
</dbReference>
<dbReference type="SUPFAM" id="SSF64268">
    <property type="entry name" value="PX domain"/>
    <property type="match status" value="1"/>
</dbReference>
<comment type="similarity">
    <text evidence="8">Belongs to the PI3/PI4-kinase family.</text>
</comment>
<dbReference type="GO" id="GO:0016303">
    <property type="term" value="F:1-phosphatidylinositol-3-kinase activity"/>
    <property type="evidence" value="ECO:0007669"/>
    <property type="project" value="UniProtKB-EC"/>
</dbReference>
<dbReference type="PROSITE" id="PS50290">
    <property type="entry name" value="PI3_4_KINASE_3"/>
    <property type="match status" value="1"/>
</dbReference>
<evidence type="ECO:0000256" key="2">
    <source>
        <dbReference type="ARBA" id="ARBA00022741"/>
    </source>
</evidence>
<evidence type="ECO:0000313" key="17">
    <source>
        <dbReference type="Proteomes" id="UP000663852"/>
    </source>
</evidence>
<gene>
    <name evidence="16" type="ORF">EDS130_LOCUS6722</name>
</gene>
<dbReference type="Gene3D" id="3.30.1520.10">
    <property type="entry name" value="Phox-like domain"/>
    <property type="match status" value="1"/>
</dbReference>
<dbReference type="PROSITE" id="PS51546">
    <property type="entry name" value="PI3K_RBD"/>
    <property type="match status" value="1"/>
</dbReference>
<dbReference type="SUPFAM" id="SSF56112">
    <property type="entry name" value="Protein kinase-like (PK-like)"/>
    <property type="match status" value="1"/>
</dbReference>
<feature type="domain" description="PIK helical" evidence="13">
    <location>
        <begin position="742"/>
        <end position="923"/>
    </location>
</feature>
<dbReference type="EMBL" id="CAJNOJ010000020">
    <property type="protein sequence ID" value="CAF0838776.1"/>
    <property type="molecule type" value="Genomic_DNA"/>
</dbReference>
<evidence type="ECO:0000256" key="7">
    <source>
        <dbReference type="ARBA" id="ARBA00029297"/>
    </source>
</evidence>
<feature type="compositionally biased region" description="Polar residues" evidence="9">
    <location>
        <begin position="15"/>
        <end position="33"/>
    </location>
</feature>
<dbReference type="InterPro" id="IPR015433">
    <property type="entry name" value="PI3/4_kinase"/>
</dbReference>
<dbReference type="InterPro" id="IPR001263">
    <property type="entry name" value="PI3K_accessory_dom"/>
</dbReference>